<dbReference type="Proteomes" id="UP001233172">
    <property type="component" value="Unassembled WGS sequence"/>
</dbReference>
<dbReference type="GO" id="GO:0006995">
    <property type="term" value="P:cellular response to nitrogen starvation"/>
    <property type="evidence" value="ECO:0007669"/>
    <property type="project" value="TreeGrafter"/>
</dbReference>
<dbReference type="GO" id="GO:0019778">
    <property type="term" value="F:Atg12 activating enzyme activity"/>
    <property type="evidence" value="ECO:0007669"/>
    <property type="project" value="TreeGrafter"/>
</dbReference>
<evidence type="ECO:0000313" key="4">
    <source>
        <dbReference type="Proteomes" id="UP001233172"/>
    </source>
</evidence>
<feature type="domain" description="THIF-type NAD/FAD binding fold" evidence="2">
    <location>
        <begin position="28"/>
        <end position="161"/>
    </location>
</feature>
<dbReference type="PANTHER" id="PTHR10953">
    <property type="entry name" value="UBIQUITIN-ACTIVATING ENZYME E1"/>
    <property type="match status" value="1"/>
</dbReference>
<evidence type="ECO:0000313" key="3">
    <source>
        <dbReference type="EMBL" id="KAK0064105.1"/>
    </source>
</evidence>
<dbReference type="InterPro" id="IPR035985">
    <property type="entry name" value="Ubiquitin-activating_enz"/>
</dbReference>
<dbReference type="GO" id="GO:0034727">
    <property type="term" value="P:piecemeal microautophagy of the nucleus"/>
    <property type="evidence" value="ECO:0007669"/>
    <property type="project" value="TreeGrafter"/>
</dbReference>
<reference evidence="3" key="1">
    <citation type="journal article" date="2023" name="PLoS Negl. Trop. Dis.">
        <title>A genome sequence for Biomphalaria pfeifferi, the major vector snail for the human-infecting parasite Schistosoma mansoni.</title>
        <authorList>
            <person name="Bu L."/>
            <person name="Lu L."/>
            <person name="Laidemitt M.R."/>
            <person name="Zhang S.M."/>
            <person name="Mutuku M."/>
            <person name="Mkoji G."/>
            <person name="Steinauer M."/>
            <person name="Loker E.S."/>
        </authorList>
    </citation>
    <scope>NUCLEOTIDE SEQUENCE</scope>
    <source>
        <strain evidence="3">KasaAsao</strain>
    </source>
</reference>
<dbReference type="GO" id="GO:0000422">
    <property type="term" value="P:autophagy of mitochondrion"/>
    <property type="evidence" value="ECO:0007669"/>
    <property type="project" value="TreeGrafter"/>
</dbReference>
<dbReference type="GO" id="GO:0032446">
    <property type="term" value="P:protein modification by small protein conjugation"/>
    <property type="evidence" value="ECO:0007669"/>
    <property type="project" value="TreeGrafter"/>
</dbReference>
<comment type="caution">
    <text evidence="3">The sequence shown here is derived from an EMBL/GenBank/DDBJ whole genome shotgun (WGS) entry which is preliminary data.</text>
</comment>
<dbReference type="EMBL" id="JASAOG010000018">
    <property type="protein sequence ID" value="KAK0064105.1"/>
    <property type="molecule type" value="Genomic_DNA"/>
</dbReference>
<dbReference type="SUPFAM" id="SSF69572">
    <property type="entry name" value="Activating enzymes of the ubiquitin-like proteins"/>
    <property type="match status" value="1"/>
</dbReference>
<dbReference type="AlphaFoldDB" id="A0AAD8C0Q7"/>
<dbReference type="GO" id="GO:0000045">
    <property type="term" value="P:autophagosome assembly"/>
    <property type="evidence" value="ECO:0007669"/>
    <property type="project" value="TreeGrafter"/>
</dbReference>
<dbReference type="GO" id="GO:0019779">
    <property type="term" value="F:Atg8 activating enzyme activity"/>
    <property type="evidence" value="ECO:0007669"/>
    <property type="project" value="TreeGrafter"/>
</dbReference>
<keyword evidence="4" id="KW-1185">Reference proteome</keyword>
<name>A0AAD8C0Q7_BIOPF</name>
<dbReference type="InterPro" id="IPR045886">
    <property type="entry name" value="ThiF/MoeB/HesA"/>
</dbReference>
<dbReference type="PANTHER" id="PTHR10953:SF3">
    <property type="entry name" value="UBIQUITIN-LIKE MODIFIER-ACTIVATING ENZYME ATG7"/>
    <property type="match status" value="1"/>
</dbReference>
<protein>
    <submittedName>
        <fullName evidence="3">Ubiquitin-like modifier-activating enzyme ATG7</fullName>
    </submittedName>
</protein>
<dbReference type="Pfam" id="PF00899">
    <property type="entry name" value="ThiF"/>
    <property type="match status" value="1"/>
</dbReference>
<feature type="coiled-coil region" evidence="1">
    <location>
        <begin position="19"/>
        <end position="46"/>
    </location>
</feature>
<evidence type="ECO:0000259" key="2">
    <source>
        <dbReference type="Pfam" id="PF00899"/>
    </source>
</evidence>
<evidence type="ECO:0000256" key="1">
    <source>
        <dbReference type="SAM" id="Coils"/>
    </source>
</evidence>
<organism evidence="3 4">
    <name type="scientific">Biomphalaria pfeifferi</name>
    <name type="common">Bloodfluke planorb</name>
    <name type="synonym">Freshwater snail</name>
    <dbReference type="NCBI Taxonomy" id="112525"/>
    <lineage>
        <taxon>Eukaryota</taxon>
        <taxon>Metazoa</taxon>
        <taxon>Spiralia</taxon>
        <taxon>Lophotrochozoa</taxon>
        <taxon>Mollusca</taxon>
        <taxon>Gastropoda</taxon>
        <taxon>Heterobranchia</taxon>
        <taxon>Euthyneura</taxon>
        <taxon>Panpulmonata</taxon>
        <taxon>Hygrophila</taxon>
        <taxon>Lymnaeoidea</taxon>
        <taxon>Planorbidae</taxon>
        <taxon>Biomphalaria</taxon>
    </lineage>
</organism>
<reference evidence="3" key="2">
    <citation type="submission" date="2023-04" db="EMBL/GenBank/DDBJ databases">
        <authorList>
            <person name="Bu L."/>
            <person name="Lu L."/>
            <person name="Laidemitt M.R."/>
            <person name="Zhang S.M."/>
            <person name="Mutuku M."/>
            <person name="Mkoji G."/>
            <person name="Steinauer M."/>
            <person name="Loker E.S."/>
        </authorList>
    </citation>
    <scope>NUCLEOTIDE SEQUENCE</scope>
    <source>
        <strain evidence="3">KasaAsao</strain>
        <tissue evidence="3">Whole Snail</tissue>
    </source>
</reference>
<accession>A0AAD8C0Q7</accession>
<dbReference type="Gene3D" id="3.40.50.720">
    <property type="entry name" value="NAD(P)-binding Rossmann-like Domain"/>
    <property type="match status" value="1"/>
</dbReference>
<dbReference type="InterPro" id="IPR000594">
    <property type="entry name" value="ThiF_NAD_FAD-bd"/>
</dbReference>
<sequence length="273" mass="29887">MLLFQKSEGKTLSIPMPGHAIIESLVEQTRTEVKELEELIQSHDAVFLLMDTRESRWLPTLICASKKKIVINAALGFDTFLVLRHGVKTGKADGSIPSSMTDKIAGSLLGCYFCNDVVAPGNSTTDRTLDQQCTVTRPGISMVASALAVELLISILQHPLGTDAPAEVNSNDSSLLADSDCYLGIVPHQIRGFLSRYQQILPATQAFHMCTACSAKVIENYEEHGFEFLLRAFNEPGYLEELTGLTAMQTATQDAEVWDLSDDEEPESMEATT</sequence>
<dbReference type="GO" id="GO:0000407">
    <property type="term" value="C:phagophore assembly site"/>
    <property type="evidence" value="ECO:0007669"/>
    <property type="project" value="TreeGrafter"/>
</dbReference>
<proteinExistence type="predicted"/>
<keyword evidence="1" id="KW-0175">Coiled coil</keyword>
<gene>
    <name evidence="3" type="ORF">Bpfe_006290</name>
</gene>